<dbReference type="InterPro" id="IPR000515">
    <property type="entry name" value="MetI-like"/>
</dbReference>
<dbReference type="PANTHER" id="PTHR47314:SF1">
    <property type="entry name" value="MALTOSE_MALTODEXTRIN TRANSPORT SYSTEM PERMEASE PROTEIN MALF"/>
    <property type="match status" value="1"/>
</dbReference>
<reference evidence="12" key="1">
    <citation type="journal article" date="2020" name="mSystems">
        <title>Genome- and Community-Level Interaction Insights into Carbon Utilization and Element Cycling Functions of Hydrothermarchaeota in Hydrothermal Sediment.</title>
        <authorList>
            <person name="Zhou Z."/>
            <person name="Liu Y."/>
            <person name="Xu W."/>
            <person name="Pan J."/>
            <person name="Luo Z.H."/>
            <person name="Li M."/>
        </authorList>
    </citation>
    <scope>NUCLEOTIDE SEQUENCE [LARGE SCALE GENOMIC DNA]</scope>
    <source>
        <strain evidence="12">SpSt-86</strain>
    </source>
</reference>
<dbReference type="InterPro" id="IPR035277">
    <property type="entry name" value="MalF_N"/>
</dbReference>
<keyword evidence="7 9" id="KW-1133">Transmembrane helix</keyword>
<dbReference type="SUPFAM" id="SSF160964">
    <property type="entry name" value="MalF N-terminal region-like"/>
    <property type="match status" value="1"/>
</dbReference>
<feature type="transmembrane region" description="Helical" evidence="9">
    <location>
        <begin position="48"/>
        <end position="67"/>
    </location>
</feature>
<comment type="function">
    <text evidence="10">Part of the ABC transporter complex MalEFGK involved in maltose/maltodextrin import. Probably responsible for the translocation of the substrate across the membrane.</text>
</comment>
<evidence type="ECO:0000256" key="10">
    <source>
        <dbReference type="RuleBase" id="RU367050"/>
    </source>
</evidence>
<dbReference type="GO" id="GO:0042956">
    <property type="term" value="P:maltodextrin transmembrane transport"/>
    <property type="evidence" value="ECO:0007669"/>
    <property type="project" value="TreeGrafter"/>
</dbReference>
<dbReference type="InterPro" id="IPR035906">
    <property type="entry name" value="MetI-like_sf"/>
</dbReference>
<dbReference type="AlphaFoldDB" id="A0A832I7Q0"/>
<gene>
    <name evidence="12" type="ORF">ENW55_01785</name>
</gene>
<comment type="caution">
    <text evidence="12">The sequence shown here is derived from an EMBL/GenBank/DDBJ whole genome shotgun (WGS) entry which is preliminary data.</text>
</comment>
<name>A0A832I7Q0_9THEM</name>
<dbReference type="InterPro" id="IPR032550">
    <property type="entry name" value="TM_PBP2_N"/>
</dbReference>
<evidence type="ECO:0000256" key="6">
    <source>
        <dbReference type="ARBA" id="ARBA00022692"/>
    </source>
</evidence>
<dbReference type="Pfam" id="PF16296">
    <property type="entry name" value="TM_PBP2_N"/>
    <property type="match status" value="1"/>
</dbReference>
<feature type="transmembrane region" description="Helical" evidence="9">
    <location>
        <begin position="384"/>
        <end position="404"/>
    </location>
</feature>
<keyword evidence="3 9" id="KW-0813">Transport</keyword>
<keyword evidence="5 10" id="KW-0762">Sugar transport</keyword>
<keyword evidence="6 9" id="KW-0812">Transmembrane</keyword>
<dbReference type="Gene3D" id="1.10.3720.10">
    <property type="entry name" value="MetI-like"/>
    <property type="match status" value="1"/>
</dbReference>
<dbReference type="SUPFAM" id="SSF161098">
    <property type="entry name" value="MetI-like"/>
    <property type="match status" value="1"/>
</dbReference>
<keyword evidence="4 10" id="KW-1003">Cell membrane</keyword>
<feature type="domain" description="ABC transmembrane type-1" evidence="11">
    <location>
        <begin position="349"/>
        <end position="575"/>
    </location>
</feature>
<feature type="transmembrane region" description="Helical" evidence="9">
    <location>
        <begin position="554"/>
        <end position="574"/>
    </location>
</feature>
<dbReference type="PROSITE" id="PS50928">
    <property type="entry name" value="ABC_TM1"/>
    <property type="match status" value="1"/>
</dbReference>
<keyword evidence="8 9" id="KW-0472">Membrane</keyword>
<evidence type="ECO:0000256" key="2">
    <source>
        <dbReference type="ARBA" id="ARBA00009047"/>
    </source>
</evidence>
<feature type="transmembrane region" description="Helical" evidence="9">
    <location>
        <begin position="74"/>
        <end position="93"/>
    </location>
</feature>
<dbReference type="Gene3D" id="1.20.58.370">
    <property type="entry name" value="MalF N-terminal region-like"/>
    <property type="match status" value="1"/>
</dbReference>
<evidence type="ECO:0000256" key="1">
    <source>
        <dbReference type="ARBA" id="ARBA00004651"/>
    </source>
</evidence>
<proteinExistence type="inferred from homology"/>
<comment type="similarity">
    <text evidence="2 10">Belongs to the binding-protein-dependent transport system permease family. MalFG subfamily.</text>
</comment>
<evidence type="ECO:0000256" key="3">
    <source>
        <dbReference type="ARBA" id="ARBA00022448"/>
    </source>
</evidence>
<evidence type="ECO:0000259" key="11">
    <source>
        <dbReference type="PROSITE" id="PS50928"/>
    </source>
</evidence>
<sequence>MNPHPGLSAPGFGGKFVAKLGKFLSFVFIGLLNVFFFWIALFLFNNSYYVLGALFLVLVFLIDFFIFNPKGYPYRYVAPALVLLTVFVIYPIYFTVKTAFTNYGTGHYMSKEEAIERLLYDPVYTYTIEDKTVEYKVFVAYDGLTPIHDDFLILFKIEGTLFIAEKPIPVKKKGKDVLLSEAQLVPIESSSYQLVPWSEELTEIRMITSGEKTYRAFYSPKEEFLRLNAPIFKSRIAQFYLQRSDFVHPSGNKYALRIDRTGEWNFLRIERLYRLDLVQTLENDKPRTKLIVVNNRTNKPLIEREGSFYDVNEKNEEVYLIGYIDFVGWKNFLRILRDPRISGPFFKIFAWTFLWALLSVVLSLAVGLPFALVLNDPNLRGRNIYRTLLIIPWAIPVFISALVWRNGLLNESYGVINKFLLPALKLPVIRWMNDPFWARVGVLLVNVWLTYPYMMTISLGALQGIPYELYEAAMIDGAGKFRRFSKITFPLLMTVIAPLLVSSFAFSFNNFTIIYLITGGGPPIPGSTTPTGYTDILISYVYKLAFQAGTGQDFGLAAAISILIFFLVGGISYVNFRFSGVFEEVGR</sequence>
<dbReference type="InterPro" id="IPR032605">
    <property type="entry name" value="DUF4896"/>
</dbReference>
<evidence type="ECO:0000256" key="5">
    <source>
        <dbReference type="ARBA" id="ARBA00022597"/>
    </source>
</evidence>
<organism evidence="12">
    <name type="scientific">Pseudothermotoga hypogea</name>
    <dbReference type="NCBI Taxonomy" id="57487"/>
    <lineage>
        <taxon>Bacteria</taxon>
        <taxon>Thermotogati</taxon>
        <taxon>Thermotogota</taxon>
        <taxon>Thermotogae</taxon>
        <taxon>Thermotogales</taxon>
        <taxon>Thermotogaceae</taxon>
        <taxon>Pseudothermotoga</taxon>
    </lineage>
</organism>
<dbReference type="Pfam" id="PF16237">
    <property type="entry name" value="DUF4896"/>
    <property type="match status" value="1"/>
</dbReference>
<evidence type="ECO:0000256" key="4">
    <source>
        <dbReference type="ARBA" id="ARBA00022475"/>
    </source>
</evidence>
<evidence type="ECO:0000256" key="7">
    <source>
        <dbReference type="ARBA" id="ARBA00022989"/>
    </source>
</evidence>
<comment type="subcellular location">
    <subcellularLocation>
        <location evidence="1 9">Cell membrane</location>
        <topology evidence="1 9">Multi-pass membrane protein</topology>
    </subcellularLocation>
</comment>
<dbReference type="Pfam" id="PF00528">
    <property type="entry name" value="BPD_transp_1"/>
    <property type="match status" value="1"/>
</dbReference>
<evidence type="ECO:0000256" key="9">
    <source>
        <dbReference type="RuleBase" id="RU363032"/>
    </source>
</evidence>
<dbReference type="GO" id="GO:0015423">
    <property type="term" value="F:ABC-type maltose transporter activity"/>
    <property type="evidence" value="ECO:0007669"/>
    <property type="project" value="TreeGrafter"/>
</dbReference>
<dbReference type="GO" id="GO:1990060">
    <property type="term" value="C:maltose transport complex"/>
    <property type="evidence" value="ECO:0007669"/>
    <property type="project" value="TreeGrafter"/>
</dbReference>
<feature type="transmembrane region" description="Helical" evidence="9">
    <location>
        <begin position="436"/>
        <end position="454"/>
    </location>
</feature>
<feature type="transmembrane region" description="Helical" evidence="9">
    <location>
        <begin position="23"/>
        <end position="42"/>
    </location>
</feature>
<dbReference type="CDD" id="cd06261">
    <property type="entry name" value="TM_PBP2"/>
    <property type="match status" value="1"/>
</dbReference>
<evidence type="ECO:0000313" key="12">
    <source>
        <dbReference type="EMBL" id="HGZ78698.1"/>
    </source>
</evidence>
<protein>
    <recommendedName>
        <fullName evidence="10">Maltose/maltodextrin transport system permease protein</fullName>
    </recommendedName>
</protein>
<evidence type="ECO:0000256" key="8">
    <source>
        <dbReference type="ARBA" id="ARBA00023136"/>
    </source>
</evidence>
<accession>A0A832I7Q0</accession>
<feature type="transmembrane region" description="Helical" evidence="9">
    <location>
        <begin position="489"/>
        <end position="517"/>
    </location>
</feature>
<dbReference type="EMBL" id="DTKQ01000014">
    <property type="protein sequence ID" value="HGZ78698.1"/>
    <property type="molecule type" value="Genomic_DNA"/>
</dbReference>
<feature type="transmembrane region" description="Helical" evidence="9">
    <location>
        <begin position="348"/>
        <end position="372"/>
    </location>
</feature>
<dbReference type="PANTHER" id="PTHR47314">
    <property type="entry name" value="MALTOSE/MALTODEXTRIN TRANSPORT SYSTEM PERMEASE PROTEIN MALF"/>
    <property type="match status" value="1"/>
</dbReference>